<reference evidence="1" key="1">
    <citation type="journal article" date="2018" name="Nature">
        <title>The evolutionary history of vertebrate RNA viruses.</title>
        <authorList>
            <person name="Shi M."/>
            <person name="Lin X.D."/>
            <person name="Chen X."/>
            <person name="Tian J.H."/>
            <person name="Chen L.J."/>
            <person name="Li K."/>
            <person name="Wang W."/>
            <person name="Eden J.S."/>
            <person name="Shen J.J."/>
            <person name="Liu L."/>
            <person name="Holmes E.C."/>
            <person name="Zhang Y.Z."/>
        </authorList>
    </citation>
    <scope>NUCLEOTIDE SEQUENCE</scope>
    <source>
        <strain evidence="1">XYHYC183012</strain>
    </source>
</reference>
<sequence length="208" mass="21472">MAGLIAATVGGSALSGILAGAGTIGASLGTANIAADTERYLLKADQEFRQGLLNQSIKAHTDAGLPSYMAYNGQSGGNLQNPNLYARRAGNTGVINPGMAGPLSVLFSPEMANQGFGGTNTTASSMRGSTSGPMWNGSNWTNHSPSSSAWNTPRTSISSLSWDYGARRSTISSFNSQSSITPSRHSSNGSISFVPNGVKFTKPNSTFV</sequence>
<protein>
    <submittedName>
        <fullName evidence="1">VP2</fullName>
    </submittedName>
</protein>
<evidence type="ECO:0000313" key="1">
    <source>
        <dbReference type="EMBL" id="AVM87215.1"/>
    </source>
</evidence>
<organism evidence="1">
    <name type="scientific">Wenling rattails calicivirus 2</name>
    <dbReference type="NCBI Taxonomy" id="2116389"/>
    <lineage>
        <taxon>Viruses</taxon>
        <taxon>Riboviria</taxon>
        <taxon>Orthornavirae</taxon>
        <taxon>Pisuviricota</taxon>
        <taxon>Pisoniviricetes</taxon>
        <taxon>Picornavirales</taxon>
        <taxon>Caliciviridae</taxon>
    </lineage>
</organism>
<accession>A0A2P1GMJ7</accession>
<dbReference type="EMBL" id="MG599969">
    <property type="protein sequence ID" value="AVM87215.1"/>
    <property type="molecule type" value="Genomic_RNA"/>
</dbReference>
<proteinExistence type="predicted"/>
<name>A0A2P1GMJ7_9CALI</name>